<gene>
    <name evidence="2" type="ORF">NDU88_003606</name>
</gene>
<evidence type="ECO:0000256" key="1">
    <source>
        <dbReference type="SAM" id="Coils"/>
    </source>
</evidence>
<evidence type="ECO:0000313" key="3">
    <source>
        <dbReference type="Proteomes" id="UP001066276"/>
    </source>
</evidence>
<evidence type="ECO:0000313" key="2">
    <source>
        <dbReference type="EMBL" id="KAJ1090474.1"/>
    </source>
</evidence>
<comment type="caution">
    <text evidence="2">The sequence shown here is derived from an EMBL/GenBank/DDBJ whole genome shotgun (WGS) entry which is preliminary data.</text>
</comment>
<protein>
    <submittedName>
        <fullName evidence="2">Uncharacterized protein</fullName>
    </submittedName>
</protein>
<dbReference type="Gene3D" id="1.20.5.170">
    <property type="match status" value="1"/>
</dbReference>
<dbReference type="EMBL" id="JANPWB010000015">
    <property type="protein sequence ID" value="KAJ1090474.1"/>
    <property type="molecule type" value="Genomic_DNA"/>
</dbReference>
<keyword evidence="3" id="KW-1185">Reference proteome</keyword>
<organism evidence="2 3">
    <name type="scientific">Pleurodeles waltl</name>
    <name type="common">Iberian ribbed newt</name>
    <dbReference type="NCBI Taxonomy" id="8319"/>
    <lineage>
        <taxon>Eukaryota</taxon>
        <taxon>Metazoa</taxon>
        <taxon>Chordata</taxon>
        <taxon>Craniata</taxon>
        <taxon>Vertebrata</taxon>
        <taxon>Euteleostomi</taxon>
        <taxon>Amphibia</taxon>
        <taxon>Batrachia</taxon>
        <taxon>Caudata</taxon>
        <taxon>Salamandroidea</taxon>
        <taxon>Salamandridae</taxon>
        <taxon>Pleurodelinae</taxon>
        <taxon>Pleurodeles</taxon>
    </lineage>
</organism>
<keyword evidence="1" id="KW-0175">Coiled coil</keyword>
<reference evidence="2" key="1">
    <citation type="journal article" date="2022" name="bioRxiv">
        <title>Sequencing and chromosome-scale assembly of the giantPleurodeles waltlgenome.</title>
        <authorList>
            <person name="Brown T."/>
            <person name="Elewa A."/>
            <person name="Iarovenko S."/>
            <person name="Subramanian E."/>
            <person name="Araus A.J."/>
            <person name="Petzold A."/>
            <person name="Susuki M."/>
            <person name="Suzuki K.-i.T."/>
            <person name="Hayashi T."/>
            <person name="Toyoda A."/>
            <person name="Oliveira C."/>
            <person name="Osipova E."/>
            <person name="Leigh N.D."/>
            <person name="Simon A."/>
            <person name="Yun M.H."/>
        </authorList>
    </citation>
    <scope>NUCLEOTIDE SEQUENCE</scope>
    <source>
        <strain evidence="2">20211129_DDA</strain>
        <tissue evidence="2">Liver</tissue>
    </source>
</reference>
<accession>A0AAV7LHJ1</accession>
<name>A0AAV7LHJ1_PLEWA</name>
<feature type="coiled-coil region" evidence="1">
    <location>
        <begin position="16"/>
        <end position="54"/>
    </location>
</feature>
<sequence>MRSFLEHLFGVLGGDIASLRQEIANTTKELKRELAELEQSVDTVERSRNVQVEELNHHRQELLTLQESNCELQYRLEDLEKRSRHSNTHIRRVSMQTTPGSLEDFVIRLFRHMTPALTDQEITLDCMHRVGQPSWAPSKHRAYSRVFITTNKENKY</sequence>
<dbReference type="Proteomes" id="UP001066276">
    <property type="component" value="Chromosome 11"/>
</dbReference>
<proteinExistence type="predicted"/>
<dbReference type="AlphaFoldDB" id="A0AAV7LHJ1"/>